<feature type="non-terminal residue" evidence="1">
    <location>
        <position position="36"/>
    </location>
</feature>
<proteinExistence type="predicted"/>
<name>A0A381TIG0_9ZZZZ</name>
<gene>
    <name evidence="1" type="ORF">METZ01_LOCUS66597</name>
</gene>
<dbReference type="EMBL" id="UINC01004359">
    <property type="protein sequence ID" value="SVA13743.1"/>
    <property type="molecule type" value="Genomic_DNA"/>
</dbReference>
<sequence>MYHQDEVSQLRTQIAILESQLNVKEVALGGLNQEVK</sequence>
<reference evidence="1" key="1">
    <citation type="submission" date="2018-05" db="EMBL/GenBank/DDBJ databases">
        <authorList>
            <person name="Lanie J.A."/>
            <person name="Ng W.-L."/>
            <person name="Kazmierczak K.M."/>
            <person name="Andrzejewski T.M."/>
            <person name="Davidsen T.M."/>
            <person name="Wayne K.J."/>
            <person name="Tettelin H."/>
            <person name="Glass J.I."/>
            <person name="Rusch D."/>
            <person name="Podicherti R."/>
            <person name="Tsui H.-C.T."/>
            <person name="Winkler M.E."/>
        </authorList>
    </citation>
    <scope>NUCLEOTIDE SEQUENCE</scope>
</reference>
<dbReference type="AlphaFoldDB" id="A0A381TIG0"/>
<organism evidence="1">
    <name type="scientific">marine metagenome</name>
    <dbReference type="NCBI Taxonomy" id="408172"/>
    <lineage>
        <taxon>unclassified sequences</taxon>
        <taxon>metagenomes</taxon>
        <taxon>ecological metagenomes</taxon>
    </lineage>
</organism>
<accession>A0A381TIG0</accession>
<protein>
    <submittedName>
        <fullName evidence="1">Uncharacterized protein</fullName>
    </submittedName>
</protein>
<evidence type="ECO:0000313" key="1">
    <source>
        <dbReference type="EMBL" id="SVA13743.1"/>
    </source>
</evidence>